<dbReference type="RefSeq" id="WP_277564718.1">
    <property type="nucleotide sequence ID" value="NZ_JAPDHZ010000002.1"/>
</dbReference>
<dbReference type="SUPFAM" id="SSF46689">
    <property type="entry name" value="Homeodomain-like"/>
    <property type="match status" value="2"/>
</dbReference>
<evidence type="ECO:0000256" key="2">
    <source>
        <dbReference type="ARBA" id="ARBA00023125"/>
    </source>
</evidence>
<evidence type="ECO:0000259" key="4">
    <source>
        <dbReference type="PROSITE" id="PS01124"/>
    </source>
</evidence>
<dbReference type="EMBL" id="JAPDHZ010000002">
    <property type="protein sequence ID" value="MDG0790930.1"/>
    <property type="molecule type" value="Genomic_DNA"/>
</dbReference>
<dbReference type="PANTHER" id="PTHR43280:SF28">
    <property type="entry name" value="HTH-TYPE TRANSCRIPTIONAL ACTIVATOR RHAS"/>
    <property type="match status" value="1"/>
</dbReference>
<gene>
    <name evidence="5" type="ORF">OMP38_08680</name>
</gene>
<dbReference type="Pfam" id="PF02311">
    <property type="entry name" value="AraC_binding"/>
    <property type="match status" value="1"/>
</dbReference>
<comment type="caution">
    <text evidence="5">The sequence shown here is derived from an EMBL/GenBank/DDBJ whole genome shotgun (WGS) entry which is preliminary data.</text>
</comment>
<dbReference type="Gene3D" id="2.60.120.10">
    <property type="entry name" value="Jelly Rolls"/>
    <property type="match status" value="1"/>
</dbReference>
<keyword evidence="3" id="KW-0804">Transcription</keyword>
<dbReference type="InterPro" id="IPR003313">
    <property type="entry name" value="AraC-bd"/>
</dbReference>
<feature type="domain" description="HTH araC/xylS-type" evidence="4">
    <location>
        <begin position="186"/>
        <end position="284"/>
    </location>
</feature>
<dbReference type="PANTHER" id="PTHR43280">
    <property type="entry name" value="ARAC-FAMILY TRANSCRIPTIONAL REGULATOR"/>
    <property type="match status" value="1"/>
</dbReference>
<evidence type="ECO:0000256" key="1">
    <source>
        <dbReference type="ARBA" id="ARBA00023015"/>
    </source>
</evidence>
<dbReference type="InterPro" id="IPR014710">
    <property type="entry name" value="RmlC-like_jellyroll"/>
</dbReference>
<dbReference type="Gene3D" id="1.10.10.60">
    <property type="entry name" value="Homeodomain-like"/>
    <property type="match status" value="2"/>
</dbReference>
<name>A0A9X4KFD3_9BACL</name>
<reference evidence="5 6" key="1">
    <citation type="submission" date="2022-10" db="EMBL/GenBank/DDBJ databases">
        <title>Comparative genomic analysis of Cohnella hashimotonis sp. nov., isolated from the International Space Station.</title>
        <authorList>
            <person name="Simpson A."/>
            <person name="Venkateswaran K."/>
        </authorList>
    </citation>
    <scope>NUCLEOTIDE SEQUENCE [LARGE SCALE GENOMIC DNA]</scope>
    <source>
        <strain evidence="5 6">DSM 18997</strain>
    </source>
</reference>
<proteinExistence type="predicted"/>
<dbReference type="InterPro" id="IPR018060">
    <property type="entry name" value="HTH_AraC"/>
</dbReference>
<dbReference type="SMART" id="SM00342">
    <property type="entry name" value="HTH_ARAC"/>
    <property type="match status" value="1"/>
</dbReference>
<dbReference type="SUPFAM" id="SSF51215">
    <property type="entry name" value="Regulatory protein AraC"/>
    <property type="match status" value="1"/>
</dbReference>
<dbReference type="InterPro" id="IPR009057">
    <property type="entry name" value="Homeodomain-like_sf"/>
</dbReference>
<dbReference type="PROSITE" id="PS01124">
    <property type="entry name" value="HTH_ARAC_FAMILY_2"/>
    <property type="match status" value="1"/>
</dbReference>
<evidence type="ECO:0000256" key="3">
    <source>
        <dbReference type="ARBA" id="ARBA00023163"/>
    </source>
</evidence>
<sequence>MAFLLKGDSFFEPDFPVFLNREPETFATAMHTHDFIELAFVTEGRGFHYVDGECLAVQKGDLFLLPIGTAHVFRPSSSDPASPLVVMNCIFDPSVSGTLRSWIPEDSELQHFLTGEPAGRLNWYRCSDEGDQFRTLFNQALLEYTERSSGYRRMVTATLLQMLLQLHRVQTRAPQPAASFSPDIVEEALLFIEKHYSDKITLKAFADRAYVSVGHFQNQFKKATGQTFNHYLQNVRIEKCCKLLKTTDKTVQETANEVGYSDMKFFHSLFRKITGSSPQRYRRA</sequence>
<dbReference type="AlphaFoldDB" id="A0A9X4KFD3"/>
<dbReference type="GO" id="GO:0043565">
    <property type="term" value="F:sequence-specific DNA binding"/>
    <property type="evidence" value="ECO:0007669"/>
    <property type="project" value="InterPro"/>
</dbReference>
<accession>A0A9X4KFD3</accession>
<keyword evidence="6" id="KW-1185">Reference proteome</keyword>
<protein>
    <submittedName>
        <fullName evidence="5">AraC family transcriptional regulator</fullName>
    </submittedName>
</protein>
<organism evidence="5 6">
    <name type="scientific">Cohnella ginsengisoli</name>
    <dbReference type="NCBI Taxonomy" id="425004"/>
    <lineage>
        <taxon>Bacteria</taxon>
        <taxon>Bacillati</taxon>
        <taxon>Bacillota</taxon>
        <taxon>Bacilli</taxon>
        <taxon>Bacillales</taxon>
        <taxon>Paenibacillaceae</taxon>
        <taxon>Cohnella</taxon>
    </lineage>
</organism>
<dbReference type="Pfam" id="PF12833">
    <property type="entry name" value="HTH_18"/>
    <property type="match status" value="1"/>
</dbReference>
<evidence type="ECO:0000313" key="6">
    <source>
        <dbReference type="Proteomes" id="UP001153387"/>
    </source>
</evidence>
<dbReference type="GO" id="GO:0003700">
    <property type="term" value="F:DNA-binding transcription factor activity"/>
    <property type="evidence" value="ECO:0007669"/>
    <property type="project" value="InterPro"/>
</dbReference>
<keyword evidence="1" id="KW-0805">Transcription regulation</keyword>
<evidence type="ECO:0000313" key="5">
    <source>
        <dbReference type="EMBL" id="MDG0790930.1"/>
    </source>
</evidence>
<dbReference type="Proteomes" id="UP001153387">
    <property type="component" value="Unassembled WGS sequence"/>
</dbReference>
<keyword evidence="2" id="KW-0238">DNA-binding</keyword>
<dbReference type="InterPro" id="IPR037923">
    <property type="entry name" value="HTH-like"/>
</dbReference>